<reference evidence="2 3" key="1">
    <citation type="journal article" date="2016" name="Mol. Biol. Evol.">
        <title>Comparative Genomics of Early-Diverging Mushroom-Forming Fungi Provides Insights into the Origins of Lignocellulose Decay Capabilities.</title>
        <authorList>
            <person name="Nagy L.G."/>
            <person name="Riley R."/>
            <person name="Tritt A."/>
            <person name="Adam C."/>
            <person name="Daum C."/>
            <person name="Floudas D."/>
            <person name="Sun H."/>
            <person name="Yadav J.S."/>
            <person name="Pangilinan J."/>
            <person name="Larsson K.H."/>
            <person name="Matsuura K."/>
            <person name="Barry K."/>
            <person name="Labutti K."/>
            <person name="Kuo R."/>
            <person name="Ohm R.A."/>
            <person name="Bhattacharya S.S."/>
            <person name="Shirouzu T."/>
            <person name="Yoshinaga Y."/>
            <person name="Martin F.M."/>
            <person name="Grigoriev I.V."/>
            <person name="Hibbett D.S."/>
        </authorList>
    </citation>
    <scope>NUCLEOTIDE SEQUENCE [LARGE SCALE GENOMIC DNA]</scope>
    <source>
        <strain evidence="2 3">TUFC12733</strain>
    </source>
</reference>
<protein>
    <submittedName>
        <fullName evidence="2">Leo1-domain-containing protein</fullName>
    </submittedName>
</protein>
<dbReference type="InterPro" id="IPR007149">
    <property type="entry name" value="Leo1"/>
</dbReference>
<proteinExistence type="predicted"/>
<keyword evidence="3" id="KW-1185">Reference proteome</keyword>
<feature type="compositionally biased region" description="Basic and acidic residues" evidence="1">
    <location>
        <begin position="375"/>
        <end position="394"/>
    </location>
</feature>
<dbReference type="STRING" id="1330018.A0A167SFN5"/>
<feature type="region of interest" description="Disordered" evidence="1">
    <location>
        <begin position="1"/>
        <end position="106"/>
    </location>
</feature>
<dbReference type="PANTHER" id="PTHR23146">
    <property type="entry name" value="LEO1 PROTEIN"/>
    <property type="match status" value="1"/>
</dbReference>
<dbReference type="AlphaFoldDB" id="A0A167SFN5"/>
<feature type="compositionally biased region" description="Basic and acidic residues" evidence="1">
    <location>
        <begin position="431"/>
        <end position="444"/>
    </location>
</feature>
<evidence type="ECO:0000313" key="3">
    <source>
        <dbReference type="Proteomes" id="UP000076738"/>
    </source>
</evidence>
<dbReference type="GO" id="GO:0032968">
    <property type="term" value="P:positive regulation of transcription elongation by RNA polymerase II"/>
    <property type="evidence" value="ECO:0007669"/>
    <property type="project" value="TreeGrafter"/>
</dbReference>
<dbReference type="GO" id="GO:0016593">
    <property type="term" value="C:Cdc73/Paf1 complex"/>
    <property type="evidence" value="ECO:0007669"/>
    <property type="project" value="InterPro"/>
</dbReference>
<sequence length="509" mass="57317">MGADLPKEEDEERDVTALAPAPAEDEDDDDDDLFGDAEQAEEEAVERATVPNGEYRDVDEQEGRALGSGDEGRDMDGLSSPERRKRKELEYGELSGEEGEQEDVSMTTAEVYAPKLPVPESSDGKFWMLHLPNYVAVDPKPFDPLTYVGPEMTDREVLDAPTAEAKAQKVQEMSHFIQYQVKNALRWRWVKGEDGQMRKESNARVVKWSDGTMSFQVGTEFWDVTQMVEDAPTSRDTSFAVVQMEAPGILQAVRSLTGSMALRPTGLNSRTHRDLVRAIGQKHSKIAKLRMTGDGDRAPEAVLREILKEDNRAAAKRRTKERAADGFGTPRKRRGAARRGREEMWSDEEEYQEDEDEDEEGSGRRGRGSPRKGGVPREGRRAGSYEEDDFLVKDTDDEEFGEEMDGEASPRRARKRPRPAREEEEEEGKDDMELAEDKLEEAARVRKRARAAKKEDLPGKKEEEEELQKVLDEPESEEEEDPEEVGVRRVGAGAGAGGRRRVVVEEDEE</sequence>
<evidence type="ECO:0000313" key="2">
    <source>
        <dbReference type="EMBL" id="KZP01873.1"/>
    </source>
</evidence>
<dbReference type="GO" id="GO:0006368">
    <property type="term" value="P:transcription elongation by RNA polymerase II"/>
    <property type="evidence" value="ECO:0007669"/>
    <property type="project" value="InterPro"/>
</dbReference>
<feature type="region of interest" description="Disordered" evidence="1">
    <location>
        <begin position="312"/>
        <end position="509"/>
    </location>
</feature>
<dbReference type="GO" id="GO:1990269">
    <property type="term" value="F:RNA polymerase II C-terminal domain phosphoserine binding"/>
    <property type="evidence" value="ECO:0007669"/>
    <property type="project" value="TreeGrafter"/>
</dbReference>
<dbReference type="Proteomes" id="UP000076738">
    <property type="component" value="Unassembled WGS sequence"/>
</dbReference>
<dbReference type="EMBL" id="KV417266">
    <property type="protein sequence ID" value="KZP01873.1"/>
    <property type="molecule type" value="Genomic_DNA"/>
</dbReference>
<feature type="compositionally biased region" description="Acidic residues" evidence="1">
    <location>
        <begin position="23"/>
        <end position="44"/>
    </location>
</feature>
<accession>A0A167SFN5</accession>
<feature type="compositionally biased region" description="Basic and acidic residues" evidence="1">
    <location>
        <begin position="54"/>
        <end position="63"/>
    </location>
</feature>
<gene>
    <name evidence="2" type="ORF">CALVIDRAFT_543762</name>
</gene>
<feature type="compositionally biased region" description="Acidic residues" evidence="1">
    <location>
        <begin position="395"/>
        <end position="406"/>
    </location>
</feature>
<feature type="compositionally biased region" description="Acidic residues" evidence="1">
    <location>
        <begin position="473"/>
        <end position="484"/>
    </location>
</feature>
<dbReference type="Pfam" id="PF04004">
    <property type="entry name" value="Leo1"/>
    <property type="match status" value="1"/>
</dbReference>
<evidence type="ECO:0000256" key="1">
    <source>
        <dbReference type="SAM" id="MobiDB-lite"/>
    </source>
</evidence>
<dbReference type="PANTHER" id="PTHR23146:SF0">
    <property type="entry name" value="RNA POLYMERASE-ASSOCIATED PROTEIN LEO1"/>
    <property type="match status" value="1"/>
</dbReference>
<dbReference type="OrthoDB" id="20844at2759"/>
<organism evidence="2 3">
    <name type="scientific">Calocera viscosa (strain TUFC12733)</name>
    <dbReference type="NCBI Taxonomy" id="1330018"/>
    <lineage>
        <taxon>Eukaryota</taxon>
        <taxon>Fungi</taxon>
        <taxon>Dikarya</taxon>
        <taxon>Basidiomycota</taxon>
        <taxon>Agaricomycotina</taxon>
        <taxon>Dacrymycetes</taxon>
        <taxon>Dacrymycetales</taxon>
        <taxon>Dacrymycetaceae</taxon>
        <taxon>Calocera</taxon>
    </lineage>
</organism>
<feature type="compositionally biased region" description="Acidic residues" evidence="1">
    <location>
        <begin position="345"/>
        <end position="360"/>
    </location>
</feature>
<name>A0A167SFN5_CALVF</name>
<feature type="compositionally biased region" description="Basic and acidic residues" evidence="1">
    <location>
        <begin position="452"/>
        <end position="472"/>
    </location>
</feature>